<reference evidence="9 10" key="1">
    <citation type="journal article" date="2020" name="Microbiol. Resour. Announc.">
        <title>Complete genome sequence of Pseudomonas otitidis strain MrB4, isolated from Lake Biwa in Japan.</title>
        <authorList>
            <person name="Miyazaki K."/>
            <person name="Hase E."/>
            <person name="Maruya T."/>
        </authorList>
    </citation>
    <scope>NUCLEOTIDE SEQUENCE [LARGE SCALE GENOMIC DNA]</scope>
    <source>
        <strain evidence="9 10">MrB4</strain>
    </source>
</reference>
<evidence type="ECO:0000256" key="6">
    <source>
        <dbReference type="ARBA" id="ARBA00023145"/>
    </source>
</evidence>
<keyword evidence="3 8" id="KW-0732">Signal</keyword>
<gene>
    <name evidence="9" type="primary">pvdQ</name>
    <name evidence="9" type="ORF">PtoMrB4_31380</name>
</gene>
<dbReference type="InterPro" id="IPR029055">
    <property type="entry name" value="Ntn_hydrolases_N"/>
</dbReference>
<dbReference type="Pfam" id="PF01804">
    <property type="entry name" value="Penicil_amidase"/>
    <property type="match status" value="1"/>
</dbReference>
<name>A0A679GDR3_9GAMM</name>
<protein>
    <submittedName>
        <fullName evidence="9">Acyl-homoserine lactone acylase PvdQ</fullName>
    </submittedName>
</protein>
<dbReference type="InterPro" id="IPR043146">
    <property type="entry name" value="Penicillin_amidase_N_B-knob"/>
</dbReference>
<dbReference type="InterPro" id="IPR023343">
    <property type="entry name" value="Penicillin_amidase_dom1"/>
</dbReference>
<dbReference type="PANTHER" id="PTHR34218:SF3">
    <property type="entry name" value="ACYL-HOMOSERINE LACTONE ACYLASE PVDQ"/>
    <property type="match status" value="1"/>
</dbReference>
<feature type="signal peptide" evidence="8">
    <location>
        <begin position="1"/>
        <end position="22"/>
    </location>
</feature>
<dbReference type="SUPFAM" id="SSF56235">
    <property type="entry name" value="N-terminal nucleophile aminohydrolases (Ntn hydrolases)"/>
    <property type="match status" value="1"/>
</dbReference>
<evidence type="ECO:0000256" key="7">
    <source>
        <dbReference type="PIRSR" id="PIRSR001227-1"/>
    </source>
</evidence>
<keyword evidence="4" id="KW-0574">Periplasm</keyword>
<accession>A0A679GDR3</accession>
<dbReference type="EMBL" id="AP022642">
    <property type="protein sequence ID" value="BCA29161.1"/>
    <property type="molecule type" value="Genomic_DNA"/>
</dbReference>
<dbReference type="GO" id="GO:0042597">
    <property type="term" value="C:periplasmic space"/>
    <property type="evidence" value="ECO:0007669"/>
    <property type="project" value="UniProtKB-SubCell"/>
</dbReference>
<organism evidence="9 10">
    <name type="scientific">Metapseudomonas otitidis</name>
    <dbReference type="NCBI Taxonomy" id="319939"/>
    <lineage>
        <taxon>Bacteria</taxon>
        <taxon>Pseudomonadati</taxon>
        <taxon>Pseudomonadota</taxon>
        <taxon>Gammaproteobacteria</taxon>
        <taxon>Pseudomonadales</taxon>
        <taxon>Pseudomonadaceae</taxon>
        <taxon>Metapseudomonas</taxon>
    </lineage>
</organism>
<dbReference type="PIRSF" id="PIRSF001227">
    <property type="entry name" value="Pen_acylase"/>
    <property type="match status" value="1"/>
</dbReference>
<dbReference type="InterPro" id="IPR014395">
    <property type="entry name" value="Pen/GL7ACA/AHL_acylase"/>
</dbReference>
<evidence type="ECO:0000256" key="4">
    <source>
        <dbReference type="ARBA" id="ARBA00022764"/>
    </source>
</evidence>
<dbReference type="Gene3D" id="3.60.20.10">
    <property type="entry name" value="Glutamine Phosphoribosylpyrophosphate, subunit 1, domain 1"/>
    <property type="match status" value="1"/>
</dbReference>
<dbReference type="KEGG" id="poj:PtoMrB4_31380"/>
<evidence type="ECO:0000256" key="8">
    <source>
        <dbReference type="SAM" id="SignalP"/>
    </source>
</evidence>
<evidence type="ECO:0000256" key="1">
    <source>
        <dbReference type="ARBA" id="ARBA00004418"/>
    </source>
</evidence>
<dbReference type="GO" id="GO:0016811">
    <property type="term" value="F:hydrolase activity, acting on carbon-nitrogen (but not peptide) bonds, in linear amides"/>
    <property type="evidence" value="ECO:0007669"/>
    <property type="project" value="InterPro"/>
</dbReference>
<sequence length="752" mass="81648">MLMRTLVAGAAALLLAPCLSHAADAGGDTLIRWTAYGVPHIRAADERGLGRGIGYAYARDNACLLAEEIITARGERARWFGADGQSSAGLANVPSDLFFTWLNAPERVAGFRRAQTDEVTELLAGYAEGFNRYLGEADAGRTHCLGQAWLRPIETDDLVRLTRRLLVEGGVGQFAEAVVGAAPPGRQQAARDSGHTLARVEGFRLDRGSNAVAVGRQRSADGPAMLLANPHFPWSGALRFWQLHLTIPGKLDVMGAALPGLPVVNIGFGQHLAWTHTVDTSAHFTLYRLELDPKNPARYRVDGRYEPMTRTRLQIRVRQPSGELVTQSHDLYESRFGPLLNWPGKLDWSASEAWALRDANLGNTRVLQQWYAMNQARDVNALRASVERLQGIPWVNTLAVDDRGRALYMNQSVVPHLQPRQLAECVIPQLAEQGLPALQGNRSACEWQREAGAAQAGITPAAQLPVLLREDFVQNSNDSAWLTNPASPLVGYSPLVSRETPISHRARFALGRLQGQQPLRADDLAAMVTDNQVGLAGELLPELLALCKAHAGEADLSRACAALVDWDGKARVDSGLGMLVFQQAAQAFLELDDGWQHPFDPARPLDTPSGIAQAAREPLRQALVAANEALAASGAPADARWGDLHQVTRGARTFPMPGADGHLGVYNAMQSEHQGDRLEVVSGTSYLQLVTFDANGPRARGLLAFSQSSDPGSPHYADQTALFADNPWQPLPFSDSEIDADPALERKVLQRE</sequence>
<keyword evidence="5" id="KW-0378">Hydrolase</keyword>
<dbReference type="InterPro" id="IPR002692">
    <property type="entry name" value="S45"/>
</dbReference>
<evidence type="ECO:0000313" key="9">
    <source>
        <dbReference type="EMBL" id="BCA29161.1"/>
    </source>
</evidence>
<dbReference type="Gene3D" id="2.30.120.10">
    <property type="match status" value="1"/>
</dbReference>
<dbReference type="GO" id="GO:0017000">
    <property type="term" value="P:antibiotic biosynthetic process"/>
    <property type="evidence" value="ECO:0007669"/>
    <property type="project" value="InterPro"/>
</dbReference>
<comment type="subcellular location">
    <subcellularLocation>
        <location evidence="1">Periplasm</location>
    </subcellularLocation>
</comment>
<evidence type="ECO:0000256" key="2">
    <source>
        <dbReference type="ARBA" id="ARBA00006586"/>
    </source>
</evidence>
<dbReference type="Gene3D" id="1.10.439.10">
    <property type="entry name" value="Penicillin Amidohydrolase, domain 1"/>
    <property type="match status" value="1"/>
</dbReference>
<dbReference type="CDD" id="cd01936">
    <property type="entry name" value="Ntn_CA"/>
    <property type="match status" value="1"/>
</dbReference>
<dbReference type="Gene3D" id="1.10.1400.10">
    <property type="match status" value="1"/>
</dbReference>
<keyword evidence="6" id="KW-0865">Zymogen</keyword>
<comment type="similarity">
    <text evidence="2">Belongs to the peptidase S45 family.</text>
</comment>
<dbReference type="Proteomes" id="UP000501237">
    <property type="component" value="Chromosome"/>
</dbReference>
<evidence type="ECO:0000256" key="3">
    <source>
        <dbReference type="ARBA" id="ARBA00022729"/>
    </source>
</evidence>
<feature type="chain" id="PRO_5025554648" evidence="8">
    <location>
        <begin position="23"/>
        <end position="752"/>
    </location>
</feature>
<dbReference type="InterPro" id="IPR043147">
    <property type="entry name" value="Penicillin_amidase_A-knob"/>
</dbReference>
<evidence type="ECO:0000256" key="5">
    <source>
        <dbReference type="ARBA" id="ARBA00022801"/>
    </source>
</evidence>
<feature type="active site" description="Nucleophile" evidence="7">
    <location>
        <position position="209"/>
    </location>
</feature>
<proteinExistence type="inferred from homology"/>
<evidence type="ECO:0000313" key="10">
    <source>
        <dbReference type="Proteomes" id="UP000501237"/>
    </source>
</evidence>
<dbReference type="PANTHER" id="PTHR34218">
    <property type="entry name" value="PEPTIDASE S45 PENICILLIN AMIDASE"/>
    <property type="match status" value="1"/>
</dbReference>
<dbReference type="AlphaFoldDB" id="A0A679GDR3"/>